<dbReference type="Proteomes" id="UP000217758">
    <property type="component" value="Chromosome"/>
</dbReference>
<gene>
    <name evidence="1" type="ORF">SRT_02620</name>
</gene>
<protein>
    <submittedName>
        <fullName evidence="1">Sakacin A production response regulator</fullName>
    </submittedName>
</protein>
<dbReference type="AlphaFoldDB" id="A0A1L7LH41"/>
<reference evidence="1 2" key="1">
    <citation type="journal article" date="2016" name="Microbiol. Immunol.">
        <title>Complete genome sequence of Streptococcus troglodytae TKU31 isolated from the oral cavity of a chimpanzee (Pan troglodytes).</title>
        <authorList>
            <person name="Okamoto M."/>
            <person name="Naito M."/>
            <person name="Miyanohara M."/>
            <person name="Imai S."/>
            <person name="Nomura Y."/>
            <person name="Saito W."/>
            <person name="Momoi Y."/>
            <person name="Takada K."/>
            <person name="Miyabe-Nishiwaki T."/>
            <person name="Tomonaga M."/>
            <person name="Hanada N."/>
        </authorList>
    </citation>
    <scope>NUCLEOTIDE SEQUENCE [LARGE SCALE GENOMIC DNA]</scope>
    <source>
        <strain evidence="2">TKU 31</strain>
    </source>
</reference>
<accession>A0A1L7LH41</accession>
<evidence type="ECO:0000313" key="2">
    <source>
        <dbReference type="Proteomes" id="UP000217758"/>
    </source>
</evidence>
<organism evidence="1 2">
    <name type="scientific">Streptococcus troglodytae</name>
    <dbReference type="NCBI Taxonomy" id="1111760"/>
    <lineage>
        <taxon>Bacteria</taxon>
        <taxon>Bacillati</taxon>
        <taxon>Bacillota</taxon>
        <taxon>Bacilli</taxon>
        <taxon>Lactobacillales</taxon>
        <taxon>Streptococcaceae</taxon>
        <taxon>Streptococcus</taxon>
    </lineage>
</organism>
<proteinExistence type="predicted"/>
<dbReference type="KEGG" id="strg:SRT_02620"/>
<name>A0A1L7LH41_9STRE</name>
<dbReference type="RefSeq" id="WP_128832790.1">
    <property type="nucleotide sequence ID" value="NZ_AP014612.1"/>
</dbReference>
<dbReference type="EMBL" id="AP014612">
    <property type="protein sequence ID" value="BAQ23523.1"/>
    <property type="molecule type" value="Genomic_DNA"/>
</dbReference>
<sequence length="208" mass="23651">MFENLKAYLTQQGFKYIKPEKAGPLAEEMIALKTLGQSARAEFTEIAKMLALKVAPFEMIRVSNWANQAQVARPHFWCYYKQPEDSQDDVGLAIRLYGNSADFGISVEVSFIERKKSKATLAKQHKVLDIPIAEPLYYFSQEKGESHRVSGTEAYRQMLRQKVASGRVRKVLVKYDIPILEGLDLVTLTDQLAHGFDKLLPYYRAANS</sequence>
<evidence type="ECO:0000313" key="1">
    <source>
        <dbReference type="EMBL" id="BAQ23523.1"/>
    </source>
</evidence>
<keyword evidence="2" id="KW-1185">Reference proteome</keyword>